<gene>
    <name evidence="3" type="ORF">GPM918_LOCUS30435</name>
    <name evidence="2" type="ORF">OVA965_LOCUS16720</name>
    <name evidence="5" type="ORF">SRO942_LOCUS31050</name>
    <name evidence="4" type="ORF">TMI583_LOCUS16728</name>
</gene>
<feature type="domain" description="Phage tail collar" evidence="1">
    <location>
        <begin position="20"/>
        <end position="77"/>
    </location>
</feature>
<evidence type="ECO:0000313" key="2">
    <source>
        <dbReference type="EMBL" id="CAF1045830.1"/>
    </source>
</evidence>
<evidence type="ECO:0000313" key="5">
    <source>
        <dbReference type="EMBL" id="CAF4202140.1"/>
    </source>
</evidence>
<dbReference type="InterPro" id="IPR011083">
    <property type="entry name" value="Phage_tail_collar_dom"/>
</dbReference>
<dbReference type="OrthoDB" id="10056189at2759"/>
<evidence type="ECO:0000313" key="3">
    <source>
        <dbReference type="EMBL" id="CAF1341083.1"/>
    </source>
</evidence>
<evidence type="ECO:0000259" key="1">
    <source>
        <dbReference type="Pfam" id="PF07484"/>
    </source>
</evidence>
<evidence type="ECO:0000313" key="4">
    <source>
        <dbReference type="EMBL" id="CAF3813807.1"/>
    </source>
</evidence>
<organism evidence="3 6">
    <name type="scientific">Didymodactylos carnosus</name>
    <dbReference type="NCBI Taxonomy" id="1234261"/>
    <lineage>
        <taxon>Eukaryota</taxon>
        <taxon>Metazoa</taxon>
        <taxon>Spiralia</taxon>
        <taxon>Gnathifera</taxon>
        <taxon>Rotifera</taxon>
        <taxon>Eurotatoria</taxon>
        <taxon>Bdelloidea</taxon>
        <taxon>Philodinida</taxon>
        <taxon>Philodinidae</taxon>
        <taxon>Didymodactylos</taxon>
    </lineage>
</organism>
<sequence length="114" mass="12699">MVVYYNFVLFKGSATVLPIGTIILFTGQNLPEKWLGCDGSEVSRIAYPLLFSVIASLYGDGDHVNTFNLPDFRGRFPLGIDRRHNQNVGLNQGGNLTHTLSIDELPWHLHDQGT</sequence>
<dbReference type="AlphaFoldDB" id="A0A815GMY2"/>
<proteinExistence type="predicted"/>
<dbReference type="Pfam" id="PF07484">
    <property type="entry name" value="Collar"/>
    <property type="match status" value="1"/>
</dbReference>
<dbReference type="Proteomes" id="UP000677228">
    <property type="component" value="Unassembled WGS sequence"/>
</dbReference>
<dbReference type="SUPFAM" id="SSF88874">
    <property type="entry name" value="Receptor-binding domain of short tail fibre protein gp12"/>
    <property type="match status" value="1"/>
</dbReference>
<dbReference type="Proteomes" id="UP000663829">
    <property type="component" value="Unassembled WGS sequence"/>
</dbReference>
<evidence type="ECO:0000313" key="6">
    <source>
        <dbReference type="Proteomes" id="UP000663829"/>
    </source>
</evidence>
<dbReference type="Proteomes" id="UP000681722">
    <property type="component" value="Unassembled WGS sequence"/>
</dbReference>
<comment type="caution">
    <text evidence="3">The sequence shown here is derived from an EMBL/GenBank/DDBJ whole genome shotgun (WGS) entry which is preliminary data.</text>
</comment>
<dbReference type="EMBL" id="CAJNOK010007830">
    <property type="protein sequence ID" value="CAF1045830.1"/>
    <property type="molecule type" value="Genomic_DNA"/>
</dbReference>
<dbReference type="InterPro" id="IPR037053">
    <property type="entry name" value="Phage_tail_collar_dom_sf"/>
</dbReference>
<accession>A0A815GMY2</accession>
<protein>
    <recommendedName>
        <fullName evidence="1">Phage tail collar domain-containing protein</fullName>
    </recommendedName>
</protein>
<dbReference type="Gene3D" id="3.90.1340.10">
    <property type="entry name" value="Phage tail collar domain"/>
    <property type="match status" value="1"/>
</dbReference>
<dbReference type="Proteomes" id="UP000682733">
    <property type="component" value="Unassembled WGS sequence"/>
</dbReference>
<name>A0A815GMY2_9BILA</name>
<dbReference type="EMBL" id="CAJOBA010007841">
    <property type="protein sequence ID" value="CAF3813807.1"/>
    <property type="molecule type" value="Genomic_DNA"/>
</dbReference>
<dbReference type="EMBL" id="CAJOBC010058851">
    <property type="protein sequence ID" value="CAF4202140.1"/>
    <property type="molecule type" value="Genomic_DNA"/>
</dbReference>
<dbReference type="EMBL" id="CAJNOQ010014409">
    <property type="protein sequence ID" value="CAF1341083.1"/>
    <property type="molecule type" value="Genomic_DNA"/>
</dbReference>
<keyword evidence="6" id="KW-1185">Reference proteome</keyword>
<reference evidence="3" key="1">
    <citation type="submission" date="2021-02" db="EMBL/GenBank/DDBJ databases">
        <authorList>
            <person name="Nowell W R."/>
        </authorList>
    </citation>
    <scope>NUCLEOTIDE SEQUENCE</scope>
</reference>